<comment type="caution">
    <text evidence="9">The sequence shown here is derived from an EMBL/GenBank/DDBJ whole genome shotgun (WGS) entry which is preliminary data.</text>
</comment>
<keyword evidence="3" id="KW-0808">Transferase</keyword>
<evidence type="ECO:0000256" key="4">
    <source>
        <dbReference type="ARBA" id="ARBA00022692"/>
    </source>
</evidence>
<evidence type="ECO:0000313" key="10">
    <source>
        <dbReference type="Proteomes" id="UP001500689"/>
    </source>
</evidence>
<feature type="transmembrane region" description="Helical" evidence="8">
    <location>
        <begin position="257"/>
        <end position="275"/>
    </location>
</feature>
<feature type="transmembrane region" description="Helical" evidence="8">
    <location>
        <begin position="159"/>
        <end position="188"/>
    </location>
</feature>
<feature type="transmembrane region" description="Helical" evidence="8">
    <location>
        <begin position="358"/>
        <end position="379"/>
    </location>
</feature>
<dbReference type="EMBL" id="BAAAZN010000009">
    <property type="protein sequence ID" value="GAA3555530.1"/>
    <property type="molecule type" value="Genomic_DNA"/>
</dbReference>
<sequence>MTSPSFRPTPALIPLAVAFALAVVIRVQWYGFQSGDYRAFFSQWYDFIRANGGFSALRYRFADYNVPYLYLVALLTYLPVPVLAGIKTISVLGDLLLIVFVYKLVALKYPRGLPAFAAAAVVGLLPSVVMNGAVWGQCDSIYTAFGLGGLYFALRSRPWLSGVFFGLALAFKLQIVFLLPVLLVLVLCRRVPWRALLAIPVVVVVLDVPALLAGAGPAQLLSVYFDQVGEYSQLTLNAANVYQLFDFSSHLAAVRDIAVLITAELVAALVLYAVVTRARLTTTRVVLLGAVFAVLVPFCLPAMHERYFYLADVLSVVAAFHLPRRLWPVPVLVQFASAFSYLPFLADPQARQNTSEVVPFRLLALAMLAALVLLVWQLIGRADLAFLHSPRGSAKHGIGTRRRRVPGRRSPTVRLKVGTVRLAHRVGRPSRAPSLATCKSPAAAAAAETFRSMRGGSAQYRRTTPQWPN</sequence>
<evidence type="ECO:0000256" key="8">
    <source>
        <dbReference type="SAM" id="Phobius"/>
    </source>
</evidence>
<feature type="transmembrane region" description="Helical" evidence="8">
    <location>
        <begin position="287"/>
        <end position="307"/>
    </location>
</feature>
<dbReference type="Pfam" id="PF09594">
    <property type="entry name" value="GT87"/>
    <property type="match status" value="1"/>
</dbReference>
<comment type="subcellular location">
    <subcellularLocation>
        <location evidence="1">Cell membrane</location>
        <topology evidence="1">Multi-pass membrane protein</topology>
    </subcellularLocation>
</comment>
<evidence type="ECO:0000256" key="7">
    <source>
        <dbReference type="ARBA" id="ARBA00024033"/>
    </source>
</evidence>
<evidence type="ECO:0000313" key="9">
    <source>
        <dbReference type="EMBL" id="GAA3555530.1"/>
    </source>
</evidence>
<evidence type="ECO:0000256" key="1">
    <source>
        <dbReference type="ARBA" id="ARBA00004651"/>
    </source>
</evidence>
<keyword evidence="2" id="KW-1003">Cell membrane</keyword>
<feature type="transmembrane region" description="Helical" evidence="8">
    <location>
        <begin position="327"/>
        <end position="346"/>
    </location>
</feature>
<feature type="transmembrane region" description="Helical" evidence="8">
    <location>
        <begin position="12"/>
        <end position="32"/>
    </location>
</feature>
<protein>
    <recommendedName>
        <fullName evidence="11">Gpi18-like mannosyltransferase</fullName>
    </recommendedName>
</protein>
<gene>
    <name evidence="9" type="ORF">GCM10022222_43930</name>
</gene>
<evidence type="ECO:0000256" key="5">
    <source>
        <dbReference type="ARBA" id="ARBA00022989"/>
    </source>
</evidence>
<comment type="similarity">
    <text evidence="7">Belongs to the glycosyltransferase 87 family.</text>
</comment>
<evidence type="ECO:0000256" key="3">
    <source>
        <dbReference type="ARBA" id="ARBA00022679"/>
    </source>
</evidence>
<dbReference type="Proteomes" id="UP001500689">
    <property type="component" value="Unassembled WGS sequence"/>
</dbReference>
<organism evidence="9 10">
    <name type="scientific">Amycolatopsis ultiminotia</name>
    <dbReference type="NCBI Taxonomy" id="543629"/>
    <lineage>
        <taxon>Bacteria</taxon>
        <taxon>Bacillati</taxon>
        <taxon>Actinomycetota</taxon>
        <taxon>Actinomycetes</taxon>
        <taxon>Pseudonocardiales</taxon>
        <taxon>Pseudonocardiaceae</taxon>
        <taxon>Amycolatopsis</taxon>
    </lineage>
</organism>
<feature type="transmembrane region" description="Helical" evidence="8">
    <location>
        <begin position="68"/>
        <end position="101"/>
    </location>
</feature>
<keyword evidence="5 8" id="KW-1133">Transmembrane helix</keyword>
<evidence type="ECO:0008006" key="11">
    <source>
        <dbReference type="Google" id="ProtNLM"/>
    </source>
</evidence>
<feature type="transmembrane region" description="Helical" evidence="8">
    <location>
        <begin position="113"/>
        <end position="135"/>
    </location>
</feature>
<reference evidence="10" key="1">
    <citation type="journal article" date="2019" name="Int. J. Syst. Evol. Microbiol.">
        <title>The Global Catalogue of Microorganisms (GCM) 10K type strain sequencing project: providing services to taxonomists for standard genome sequencing and annotation.</title>
        <authorList>
            <consortium name="The Broad Institute Genomics Platform"/>
            <consortium name="The Broad Institute Genome Sequencing Center for Infectious Disease"/>
            <person name="Wu L."/>
            <person name="Ma J."/>
        </authorList>
    </citation>
    <scope>NUCLEOTIDE SEQUENCE [LARGE SCALE GENOMIC DNA]</scope>
    <source>
        <strain evidence="10">JCM 16898</strain>
    </source>
</reference>
<keyword evidence="6 8" id="KW-0472">Membrane</keyword>
<proteinExistence type="inferred from homology"/>
<dbReference type="InterPro" id="IPR018584">
    <property type="entry name" value="GT87"/>
</dbReference>
<name>A0ABP6WU67_9PSEU</name>
<dbReference type="RefSeq" id="WP_344862660.1">
    <property type="nucleotide sequence ID" value="NZ_BAAAZN010000009.1"/>
</dbReference>
<accession>A0ABP6WU67</accession>
<evidence type="ECO:0000256" key="2">
    <source>
        <dbReference type="ARBA" id="ARBA00022475"/>
    </source>
</evidence>
<keyword evidence="10" id="KW-1185">Reference proteome</keyword>
<feature type="transmembrane region" description="Helical" evidence="8">
    <location>
        <begin position="195"/>
        <end position="215"/>
    </location>
</feature>
<evidence type="ECO:0000256" key="6">
    <source>
        <dbReference type="ARBA" id="ARBA00023136"/>
    </source>
</evidence>
<keyword evidence="4 8" id="KW-0812">Transmembrane</keyword>